<evidence type="ECO:0000313" key="1">
    <source>
        <dbReference type="EMBL" id="KEQ95882.1"/>
    </source>
</evidence>
<protein>
    <submittedName>
        <fullName evidence="1">Uncharacterized protein</fullName>
    </submittedName>
</protein>
<gene>
    <name evidence="1" type="ORF">AUEXF2481DRAFT_4829</name>
</gene>
<dbReference type="InParanoid" id="A0A074YP73"/>
<reference evidence="1 2" key="1">
    <citation type="journal article" date="2014" name="BMC Genomics">
        <title>Genome sequencing of four Aureobasidium pullulans varieties: biotechnological potential, stress tolerance, and description of new species.</title>
        <authorList>
            <person name="Gostin Ar C."/>
            <person name="Ohm R.A."/>
            <person name="Kogej T."/>
            <person name="Sonjak S."/>
            <person name="Turk M."/>
            <person name="Zajc J."/>
            <person name="Zalar P."/>
            <person name="Grube M."/>
            <person name="Sun H."/>
            <person name="Han J."/>
            <person name="Sharma A."/>
            <person name="Chiniquy J."/>
            <person name="Ngan C.Y."/>
            <person name="Lipzen A."/>
            <person name="Barry K."/>
            <person name="Grigoriev I.V."/>
            <person name="Gunde-Cimerman N."/>
        </authorList>
    </citation>
    <scope>NUCLEOTIDE SEQUENCE [LARGE SCALE GENOMIC DNA]</scope>
    <source>
        <strain evidence="1 2">EXF-2481</strain>
    </source>
</reference>
<accession>A0A074YP73</accession>
<dbReference type="OrthoDB" id="3842384at2759"/>
<evidence type="ECO:0000313" key="2">
    <source>
        <dbReference type="Proteomes" id="UP000030641"/>
    </source>
</evidence>
<dbReference type="AlphaFoldDB" id="A0A074YP73"/>
<keyword evidence="2" id="KW-1185">Reference proteome</keyword>
<organism evidence="1 2">
    <name type="scientific">Aureobasidium subglaciale (strain EXF-2481)</name>
    <name type="common">Aureobasidium pullulans var. subglaciale</name>
    <dbReference type="NCBI Taxonomy" id="1043005"/>
    <lineage>
        <taxon>Eukaryota</taxon>
        <taxon>Fungi</taxon>
        <taxon>Dikarya</taxon>
        <taxon>Ascomycota</taxon>
        <taxon>Pezizomycotina</taxon>
        <taxon>Dothideomycetes</taxon>
        <taxon>Dothideomycetidae</taxon>
        <taxon>Dothideales</taxon>
        <taxon>Saccotheciaceae</taxon>
        <taxon>Aureobasidium</taxon>
    </lineage>
</organism>
<name>A0A074YP73_AURSE</name>
<proteinExistence type="predicted"/>
<dbReference type="RefSeq" id="XP_013344108.1">
    <property type="nucleotide sequence ID" value="XM_013488654.1"/>
</dbReference>
<sequence>MPPQQGYVSRQFEALEDDSKTPMAVCRHCNDKKVARNIVARKVAHLAACEAYYSYLQALLDDDSSTAGDKELKQLPEELKTRIEQRTEQPLVSKTSHAAAEVANQENLKTDLDDTVLQAIFHGSLPFDAFEPNKHPHILRLCRMIMPDFDPPSRSRVAQAMVNLAAQPTHGIQQAQPTQPSQVEQFFTPRTSAVDTSYAQEESARAALSSRIVNDLLSRATPQSTPGSKRPFDLV</sequence>
<dbReference type="Proteomes" id="UP000030641">
    <property type="component" value="Unassembled WGS sequence"/>
</dbReference>
<dbReference type="EMBL" id="KL584758">
    <property type="protein sequence ID" value="KEQ95882.1"/>
    <property type="molecule type" value="Genomic_DNA"/>
</dbReference>
<dbReference type="GeneID" id="25368473"/>
<dbReference type="HOGENOM" id="CLU_1219489_0_0_1"/>